<evidence type="ECO:0000256" key="1">
    <source>
        <dbReference type="SAM" id="Phobius"/>
    </source>
</evidence>
<protein>
    <submittedName>
        <fullName evidence="4">Fibronectin type III domain-containing protein</fullName>
    </submittedName>
</protein>
<reference evidence="4" key="1">
    <citation type="submission" date="2019-02" db="EMBL/GenBank/DDBJ databases">
        <authorList>
            <person name="Li S.-H."/>
        </authorList>
    </citation>
    <scope>NUCLEOTIDE SEQUENCE</scope>
    <source>
        <strain evidence="4">IMCC11814</strain>
    </source>
</reference>
<keyword evidence="2" id="KW-0732">Signal</keyword>
<dbReference type="RefSeq" id="WP_279247720.1">
    <property type="nucleotide sequence ID" value="NZ_SHNO01000001.1"/>
</dbReference>
<sequence length="775" mass="82529">MKFIFSVAQAMLALAITVFISAPPARAVTLDSSGTNDEYVGVANYAFSYTSVPYALEGSCYIANEENNSSWVPIPGTCDTSTTSSCWADTCTNCANSDDVFADAYISMTSMRKGLLQYYADNHKDETQGYCNFSIGPWNFSVNFGYRDTGVDFTLSLYAEGDSQNIVNNSDGWITSGTCPPANPSAPAGVIPQQFDANTDPASQYNLICNEDFLISLAADPDTSNAAMISVVNNVNGLATGAQELSNETTVTVNQASAQGSSEVGLRQLDGRSSDFESESLSSETTLRRFSNRTDTAGRWLITSDGDGQEFRGVLVSGSEPSETERVACQLIGHDGNPEIIKRNYEYQCDLSSLDGVSTRSDVISMPATVLRVRNRAGGLPEFRRTDADVVSHANVAIKAFARGARVGAADATKNLVWHGQTGQSRVVMVKDDLSGDIEIVTHSPKALSPIFMSCAAEPQVDALNPEYLCKANLRCTGSPCPDASWSARSKLTLPTALFKNRPCQPDSGVPAQDPVLKLSDSVARGRSGQLIFQAGMVLPAGSAIRPDQNGFRLLVEDAEGHTVVDFDVPGNTPDQPQQGSWRVTQDLTKFTYNSSDDGGPGITIEQKEGGSNSWLVAATGSTDRLDDGDLKPPLAASFTLNPSDENSALCATTYGGIKEPAVTTRSISRDTVLLQWTQPEMEGHTFAGYTVTWGLEGSSIPAGTMFISDINTFSTVITDLDCGANCSFRVSADSISLSALAPPASRIPAVGVQGLIILILLMLGIGAAGIRRFS</sequence>
<keyword evidence="1" id="KW-0472">Membrane</keyword>
<comment type="caution">
    <text evidence="4">The sequence shown here is derived from an EMBL/GenBank/DDBJ whole genome shotgun (WGS) entry which is preliminary data.</text>
</comment>
<dbReference type="Proteomes" id="UP001143304">
    <property type="component" value="Unassembled WGS sequence"/>
</dbReference>
<dbReference type="PROSITE" id="PS50853">
    <property type="entry name" value="FN3"/>
    <property type="match status" value="1"/>
</dbReference>
<evidence type="ECO:0000313" key="5">
    <source>
        <dbReference type="Proteomes" id="UP001143304"/>
    </source>
</evidence>
<dbReference type="EMBL" id="SHNO01000001">
    <property type="protein sequence ID" value="MCX2975962.1"/>
    <property type="molecule type" value="Genomic_DNA"/>
</dbReference>
<keyword evidence="1" id="KW-0812">Transmembrane</keyword>
<dbReference type="Gene3D" id="2.60.40.10">
    <property type="entry name" value="Immunoglobulins"/>
    <property type="match status" value="1"/>
</dbReference>
<feature type="signal peptide" evidence="2">
    <location>
        <begin position="1"/>
        <end position="27"/>
    </location>
</feature>
<name>A0ABT3T352_9GAMM</name>
<dbReference type="CDD" id="cd00063">
    <property type="entry name" value="FN3"/>
    <property type="match status" value="1"/>
</dbReference>
<evidence type="ECO:0000313" key="4">
    <source>
        <dbReference type="EMBL" id="MCX2975962.1"/>
    </source>
</evidence>
<keyword evidence="5" id="KW-1185">Reference proteome</keyword>
<evidence type="ECO:0000259" key="3">
    <source>
        <dbReference type="PROSITE" id="PS50853"/>
    </source>
</evidence>
<dbReference type="InterPro" id="IPR013783">
    <property type="entry name" value="Ig-like_fold"/>
</dbReference>
<dbReference type="InterPro" id="IPR003961">
    <property type="entry name" value="FN3_dom"/>
</dbReference>
<organism evidence="4 5">
    <name type="scientific">Candidatus Marimicrobium litorale</name>
    <dbReference type="NCBI Taxonomy" id="2518991"/>
    <lineage>
        <taxon>Bacteria</taxon>
        <taxon>Pseudomonadati</taxon>
        <taxon>Pseudomonadota</taxon>
        <taxon>Gammaproteobacteria</taxon>
        <taxon>Cellvibrionales</taxon>
        <taxon>Halieaceae</taxon>
        <taxon>Marimicrobium</taxon>
    </lineage>
</organism>
<accession>A0ABT3T352</accession>
<gene>
    <name evidence="4" type="ORF">EYC82_01155</name>
</gene>
<dbReference type="SUPFAM" id="SSF49265">
    <property type="entry name" value="Fibronectin type III"/>
    <property type="match status" value="1"/>
</dbReference>
<feature type="chain" id="PRO_5046507296" evidence="2">
    <location>
        <begin position="28"/>
        <end position="775"/>
    </location>
</feature>
<feature type="domain" description="Fibronectin type-III" evidence="3">
    <location>
        <begin position="657"/>
        <end position="755"/>
    </location>
</feature>
<proteinExistence type="predicted"/>
<evidence type="ECO:0000256" key="2">
    <source>
        <dbReference type="SAM" id="SignalP"/>
    </source>
</evidence>
<feature type="transmembrane region" description="Helical" evidence="1">
    <location>
        <begin position="751"/>
        <end position="771"/>
    </location>
</feature>
<keyword evidence="1" id="KW-1133">Transmembrane helix</keyword>
<dbReference type="InterPro" id="IPR036116">
    <property type="entry name" value="FN3_sf"/>
</dbReference>